<dbReference type="AlphaFoldDB" id="A0A1F5V701"/>
<feature type="transmembrane region" description="Helical" evidence="1">
    <location>
        <begin position="117"/>
        <end position="139"/>
    </location>
</feature>
<feature type="transmembrane region" description="Helical" evidence="1">
    <location>
        <begin position="46"/>
        <end position="72"/>
    </location>
</feature>
<dbReference type="Gene3D" id="1.10.1760.20">
    <property type="match status" value="1"/>
</dbReference>
<keyword evidence="1" id="KW-0472">Membrane</keyword>
<dbReference type="EMBL" id="MFGW01000233">
    <property type="protein sequence ID" value="OGF58701.1"/>
    <property type="molecule type" value="Genomic_DNA"/>
</dbReference>
<organism evidence="2 3">
    <name type="scientific">Candidatus Fischerbacteria bacterium RBG_13_37_8</name>
    <dbReference type="NCBI Taxonomy" id="1817863"/>
    <lineage>
        <taxon>Bacteria</taxon>
        <taxon>Candidatus Fischeribacteriota</taxon>
    </lineage>
</organism>
<evidence type="ECO:0008006" key="4">
    <source>
        <dbReference type="Google" id="ProtNLM"/>
    </source>
</evidence>
<protein>
    <recommendedName>
        <fullName evidence="4">QueT transporter</fullName>
    </recommendedName>
</protein>
<evidence type="ECO:0000256" key="1">
    <source>
        <dbReference type="SAM" id="Phobius"/>
    </source>
</evidence>
<comment type="caution">
    <text evidence="2">The sequence shown here is derived from an EMBL/GenBank/DDBJ whole genome shotgun (WGS) entry which is preliminary data.</text>
</comment>
<gene>
    <name evidence="2" type="ORF">A2Y62_12970</name>
</gene>
<feature type="transmembrane region" description="Helical" evidence="1">
    <location>
        <begin position="197"/>
        <end position="218"/>
    </location>
</feature>
<reference evidence="2 3" key="1">
    <citation type="journal article" date="2016" name="Nat. Commun.">
        <title>Thousands of microbial genomes shed light on interconnected biogeochemical processes in an aquifer system.</title>
        <authorList>
            <person name="Anantharaman K."/>
            <person name="Brown C.T."/>
            <person name="Hug L.A."/>
            <person name="Sharon I."/>
            <person name="Castelle C.J."/>
            <person name="Probst A.J."/>
            <person name="Thomas B.C."/>
            <person name="Singh A."/>
            <person name="Wilkins M.J."/>
            <person name="Karaoz U."/>
            <person name="Brodie E.L."/>
            <person name="Williams K.H."/>
            <person name="Hubbard S.S."/>
            <person name="Banfield J.F."/>
        </authorList>
    </citation>
    <scope>NUCLEOTIDE SEQUENCE [LARGE SCALE GENOMIC DNA]</scope>
</reference>
<feature type="transmembrane region" description="Helical" evidence="1">
    <location>
        <begin position="13"/>
        <end position="34"/>
    </location>
</feature>
<keyword evidence="1" id="KW-1133">Transmembrane helix</keyword>
<dbReference type="Proteomes" id="UP000178943">
    <property type="component" value="Unassembled WGS sequence"/>
</dbReference>
<dbReference type="STRING" id="1817863.A2Y62_12970"/>
<keyword evidence="1" id="KW-0812">Transmembrane</keyword>
<feature type="transmembrane region" description="Helical" evidence="1">
    <location>
        <begin position="78"/>
        <end position="97"/>
    </location>
</feature>
<accession>A0A1F5V701</accession>
<dbReference type="Pfam" id="PF06177">
    <property type="entry name" value="QueT"/>
    <property type="match status" value="1"/>
</dbReference>
<dbReference type="InterPro" id="IPR010387">
    <property type="entry name" value="QueT"/>
</dbReference>
<sequence>MKEIISMWEHTKMVVLVAISAGLYAALLLPFKMIQIIPGFTEIRPAVCLPIVCSLFFGPAGAWGACIGNLVADFAGQFGPGSLFGLAGNFLYGYLPYRIWKKYKGNISKKVSRFKDFLLLIFIVVISSAVCSSVISWGLQLIGLPFYSVSWIILLNNLIFGISLVPVLLNWLDKRVNAWQLNYEEIMPKNSITDQRYSSIAIIILVCLLIASFIIGYIPVISKITGHFNEFAGLANDPVTAVLMMVLIIIFALLV</sequence>
<evidence type="ECO:0000313" key="2">
    <source>
        <dbReference type="EMBL" id="OGF58701.1"/>
    </source>
</evidence>
<proteinExistence type="predicted"/>
<feature type="transmembrane region" description="Helical" evidence="1">
    <location>
        <begin position="238"/>
        <end position="254"/>
    </location>
</feature>
<feature type="transmembrane region" description="Helical" evidence="1">
    <location>
        <begin position="151"/>
        <end position="172"/>
    </location>
</feature>
<name>A0A1F5V701_9BACT</name>
<evidence type="ECO:0000313" key="3">
    <source>
        <dbReference type="Proteomes" id="UP000178943"/>
    </source>
</evidence>